<protein>
    <submittedName>
        <fullName evidence="3">Uncharacterized protein</fullName>
    </submittedName>
</protein>
<evidence type="ECO:0000256" key="2">
    <source>
        <dbReference type="SAM" id="SignalP"/>
    </source>
</evidence>
<keyword evidence="4" id="KW-1185">Reference proteome</keyword>
<feature type="transmembrane region" description="Helical" evidence="1">
    <location>
        <begin position="125"/>
        <end position="146"/>
    </location>
</feature>
<dbReference type="EMBL" id="QEEX01000001">
    <property type="protein sequence ID" value="PWB98259.1"/>
    <property type="molecule type" value="Genomic_DNA"/>
</dbReference>
<proteinExistence type="predicted"/>
<accession>A0A2U1T312</accession>
<organism evidence="3 4">
    <name type="scientific">Homoserinimonas hongtaonis</name>
    <dbReference type="NCBI Taxonomy" id="2079791"/>
    <lineage>
        <taxon>Bacteria</taxon>
        <taxon>Bacillati</taxon>
        <taxon>Actinomycetota</taxon>
        <taxon>Actinomycetes</taxon>
        <taxon>Micrococcales</taxon>
        <taxon>Microbacteriaceae</taxon>
        <taxon>Homoserinimonas</taxon>
    </lineage>
</organism>
<dbReference type="AlphaFoldDB" id="A0A2U1T312"/>
<dbReference type="OrthoDB" id="5020186at2"/>
<evidence type="ECO:0000313" key="4">
    <source>
        <dbReference type="Proteomes" id="UP000244978"/>
    </source>
</evidence>
<sequence>MKPLACGAPAVTVGAACAAYAANAALGLAVASKTIDTSAIRWVHHALYIATCTLTGVAIAAGIGESIAVRQAERMRRRRWPRRQKQHGLSIRQRRRTSAAGWMLVPALAPLAAIPSVSARTRTHPLIALIAAPFYAAAAVVAIVALTTRSGR</sequence>
<name>A0A2U1T312_9MICO</name>
<feature type="transmembrane region" description="Helical" evidence="1">
    <location>
        <begin position="45"/>
        <end position="69"/>
    </location>
</feature>
<keyword evidence="1" id="KW-1133">Transmembrane helix</keyword>
<evidence type="ECO:0000313" key="3">
    <source>
        <dbReference type="EMBL" id="PWB98259.1"/>
    </source>
</evidence>
<dbReference type="Proteomes" id="UP000244978">
    <property type="component" value="Unassembled WGS sequence"/>
</dbReference>
<dbReference type="KEGG" id="salc:C2138_01985"/>
<feature type="chain" id="PRO_5015576275" evidence="2">
    <location>
        <begin position="22"/>
        <end position="152"/>
    </location>
</feature>
<feature type="signal peptide" evidence="2">
    <location>
        <begin position="1"/>
        <end position="21"/>
    </location>
</feature>
<comment type="caution">
    <text evidence="3">The sequence shown here is derived from an EMBL/GenBank/DDBJ whole genome shotgun (WGS) entry which is preliminary data.</text>
</comment>
<gene>
    <name evidence="3" type="ORF">DF220_10795</name>
</gene>
<dbReference type="PROSITE" id="PS51257">
    <property type="entry name" value="PROKAR_LIPOPROTEIN"/>
    <property type="match status" value="1"/>
</dbReference>
<keyword evidence="1" id="KW-0472">Membrane</keyword>
<keyword evidence="1" id="KW-0812">Transmembrane</keyword>
<reference evidence="4" key="1">
    <citation type="submission" date="2018-04" db="EMBL/GenBank/DDBJ databases">
        <authorList>
            <person name="Liu S."/>
            <person name="Wang Z."/>
            <person name="Li J."/>
        </authorList>
    </citation>
    <scope>NUCLEOTIDE SEQUENCE [LARGE SCALE GENOMIC DNA]</scope>
    <source>
        <strain evidence="4">S1194</strain>
    </source>
</reference>
<keyword evidence="2" id="KW-0732">Signal</keyword>
<evidence type="ECO:0000256" key="1">
    <source>
        <dbReference type="SAM" id="Phobius"/>
    </source>
</evidence>
<feature type="transmembrane region" description="Helical" evidence="1">
    <location>
        <begin position="99"/>
        <end position="119"/>
    </location>
</feature>